<comment type="caution">
    <text evidence="5">The sequence shown here is derived from an EMBL/GenBank/DDBJ whole genome shotgun (WGS) entry which is preliminary data.</text>
</comment>
<dbReference type="AlphaFoldDB" id="A0A8H5P193"/>
<comment type="similarity">
    <text evidence="1 3">Belongs to the type-B carboxylesterase/lipase family.</text>
</comment>
<proteinExistence type="inferred from homology"/>
<dbReference type="InterPro" id="IPR019826">
    <property type="entry name" value="Carboxylesterase_B_AS"/>
</dbReference>
<keyword evidence="6" id="KW-1185">Reference proteome</keyword>
<evidence type="ECO:0000259" key="4">
    <source>
        <dbReference type="Pfam" id="PF00135"/>
    </source>
</evidence>
<dbReference type="PROSITE" id="PS00122">
    <property type="entry name" value="CARBOXYLESTERASE_B_1"/>
    <property type="match status" value="1"/>
</dbReference>
<keyword evidence="3" id="KW-0732">Signal</keyword>
<feature type="domain" description="Carboxylesterase type B" evidence="4">
    <location>
        <begin position="25"/>
        <end position="520"/>
    </location>
</feature>
<dbReference type="InterPro" id="IPR050309">
    <property type="entry name" value="Type-B_Carboxylest/Lipase"/>
</dbReference>
<sequence length="529" mass="57171">MKTSLFSLLVFGLGALANPLSKRAATVKISNGTVNGGTNGNVEFFKGIPFAKAPVGNLRFRHPQPYDSNFGELDATKRPPACIQGDGSTGSEDCLKLIVVRPTSRPSDKLPVMVFIHGGAFAGGEAEQGNDGTPVVKKSIEMGKPFILVSIQYRLGAFGFLPGKEFAGNTNLGLRDQRMALQWVQENIADFGGDPKKVTLWGFSAGAMSAFDHTIINNGDANGLFRGIILSSGSMIPALSYDSPKAQEVYDTVAARAGCGQSTNSLDCLRKVDAKKLQAAGYSLNMEFKYLGGNTPYFPRPDDTDSFSSTPADTALAAGKYAKVPVLSGNSEDEGTLFALTQSNVTNNKILVDYIATYYPGNAQYSNQFVAKYPDDLGISGSPFRTGLENNAFGQYKRLAAILGDITFIFQRRYHLQAISSEVPTWSYLHSSAHDVGLVGSMHGSDGLQTLSSANTVVAQTQQRYAISFINTLDPNALGVSSPLINWPKYTTSTAQLVNQGKNSNTLIKDDFRSQQYQYWRDNISKLRV</sequence>
<dbReference type="OrthoDB" id="408631at2759"/>
<dbReference type="SUPFAM" id="SSF53474">
    <property type="entry name" value="alpha/beta-Hydrolases"/>
    <property type="match status" value="1"/>
</dbReference>
<evidence type="ECO:0000256" key="3">
    <source>
        <dbReference type="RuleBase" id="RU361235"/>
    </source>
</evidence>
<dbReference type="Gene3D" id="3.40.50.1820">
    <property type="entry name" value="alpha/beta hydrolase"/>
    <property type="match status" value="1"/>
</dbReference>
<evidence type="ECO:0000256" key="2">
    <source>
        <dbReference type="ARBA" id="ARBA00022801"/>
    </source>
</evidence>
<name>A0A8H5P193_9HYPO</name>
<reference evidence="5 6" key="1">
    <citation type="submission" date="2020-05" db="EMBL/GenBank/DDBJ databases">
        <title>Identification and distribution of gene clusters putatively required for synthesis of sphingolipid metabolism inhibitors in phylogenetically diverse species of the filamentous fungus Fusarium.</title>
        <authorList>
            <person name="Kim H.-S."/>
            <person name="Busman M."/>
            <person name="Brown D.W."/>
            <person name="Divon H."/>
            <person name="Uhlig S."/>
            <person name="Proctor R.H."/>
        </authorList>
    </citation>
    <scope>NUCLEOTIDE SEQUENCE [LARGE SCALE GENOMIC DNA]</scope>
    <source>
        <strain evidence="5 6">NRRL 36939</strain>
    </source>
</reference>
<dbReference type="Pfam" id="PF00135">
    <property type="entry name" value="COesterase"/>
    <property type="match status" value="1"/>
</dbReference>
<dbReference type="InterPro" id="IPR029058">
    <property type="entry name" value="AB_hydrolase_fold"/>
</dbReference>
<dbReference type="GO" id="GO:0016787">
    <property type="term" value="F:hydrolase activity"/>
    <property type="evidence" value="ECO:0007669"/>
    <property type="project" value="UniProtKB-KW"/>
</dbReference>
<dbReference type="EMBL" id="JAAOAS010000225">
    <property type="protein sequence ID" value="KAF5584438.1"/>
    <property type="molecule type" value="Genomic_DNA"/>
</dbReference>
<keyword evidence="2 3" id="KW-0378">Hydrolase</keyword>
<accession>A0A8H5P193</accession>
<gene>
    <name evidence="5" type="ORF">FPCIR_8667</name>
</gene>
<dbReference type="EC" id="3.1.1.-" evidence="3"/>
<dbReference type="PANTHER" id="PTHR11559">
    <property type="entry name" value="CARBOXYLESTERASE"/>
    <property type="match status" value="1"/>
</dbReference>
<protein>
    <recommendedName>
        <fullName evidence="3">Carboxylic ester hydrolase</fullName>
        <ecNumber evidence="3">3.1.1.-</ecNumber>
    </recommendedName>
</protein>
<evidence type="ECO:0000313" key="6">
    <source>
        <dbReference type="Proteomes" id="UP000546213"/>
    </source>
</evidence>
<evidence type="ECO:0000313" key="5">
    <source>
        <dbReference type="EMBL" id="KAF5584438.1"/>
    </source>
</evidence>
<evidence type="ECO:0000256" key="1">
    <source>
        <dbReference type="ARBA" id="ARBA00005964"/>
    </source>
</evidence>
<feature type="chain" id="PRO_5034555240" description="Carboxylic ester hydrolase" evidence="3">
    <location>
        <begin position="18"/>
        <end position="529"/>
    </location>
</feature>
<dbReference type="Proteomes" id="UP000546213">
    <property type="component" value="Unassembled WGS sequence"/>
</dbReference>
<dbReference type="InterPro" id="IPR002018">
    <property type="entry name" value="CarbesteraseB"/>
</dbReference>
<organism evidence="5 6">
    <name type="scientific">Fusarium pseudocircinatum</name>
    <dbReference type="NCBI Taxonomy" id="56676"/>
    <lineage>
        <taxon>Eukaryota</taxon>
        <taxon>Fungi</taxon>
        <taxon>Dikarya</taxon>
        <taxon>Ascomycota</taxon>
        <taxon>Pezizomycotina</taxon>
        <taxon>Sordariomycetes</taxon>
        <taxon>Hypocreomycetidae</taxon>
        <taxon>Hypocreales</taxon>
        <taxon>Nectriaceae</taxon>
        <taxon>Fusarium</taxon>
        <taxon>Fusarium fujikuroi species complex</taxon>
    </lineage>
</organism>
<feature type="signal peptide" evidence="3">
    <location>
        <begin position="1"/>
        <end position="17"/>
    </location>
</feature>